<keyword evidence="5 7" id="KW-0479">Metal-binding</keyword>
<comment type="catalytic activity">
    <reaction evidence="7">
        <text>a phenyl acetate + H2O = a phenol + acetate + H(+)</text>
        <dbReference type="Rhea" id="RHEA:17309"/>
        <dbReference type="ChEBI" id="CHEBI:15377"/>
        <dbReference type="ChEBI" id="CHEBI:15378"/>
        <dbReference type="ChEBI" id="CHEBI:30089"/>
        <dbReference type="ChEBI" id="CHEBI:33853"/>
        <dbReference type="ChEBI" id="CHEBI:140310"/>
        <dbReference type="EC" id="3.1.1.2"/>
    </reaction>
</comment>
<dbReference type="InterPro" id="IPR002640">
    <property type="entry name" value="Arylesterase"/>
</dbReference>
<evidence type="ECO:0000256" key="4">
    <source>
        <dbReference type="ARBA" id="ARBA00023180"/>
    </source>
</evidence>
<dbReference type="Proteomes" id="UP000749559">
    <property type="component" value="Unassembled WGS sequence"/>
</dbReference>
<feature type="binding site" evidence="5">
    <location>
        <position position="155"/>
    </location>
    <ligand>
        <name>Ca(2+)</name>
        <dbReference type="ChEBI" id="CHEBI:29108"/>
        <label>1</label>
        <note>catalytic</note>
    </ligand>
</feature>
<protein>
    <recommendedName>
        <fullName evidence="7">Paraoxonase</fullName>
        <ecNumber evidence="7">3.1.1.2</ecNumber>
    </recommendedName>
</protein>
<name>A0A8J1U6N4_OWEFU</name>
<evidence type="ECO:0000256" key="3">
    <source>
        <dbReference type="ARBA" id="ARBA00023157"/>
    </source>
</evidence>
<evidence type="ECO:0000313" key="8">
    <source>
        <dbReference type="EMBL" id="CAH1791572.1"/>
    </source>
</evidence>
<proteinExistence type="inferred from homology"/>
<dbReference type="Pfam" id="PF01731">
    <property type="entry name" value="Arylesterase"/>
    <property type="match status" value="1"/>
</dbReference>
<feature type="binding site" evidence="5">
    <location>
        <position position="105"/>
    </location>
    <ligand>
        <name>Ca(2+)</name>
        <dbReference type="ChEBI" id="CHEBI:29108"/>
        <label>1</label>
        <note>catalytic</note>
    </ligand>
</feature>
<keyword evidence="5 7" id="KW-0106">Calcium</keyword>
<keyword evidence="2 7" id="KW-0378">Hydrolase</keyword>
<keyword evidence="9" id="KW-1185">Reference proteome</keyword>
<dbReference type="InterPro" id="IPR011042">
    <property type="entry name" value="6-blade_b-propeller_TolB-like"/>
</dbReference>
<dbReference type="GO" id="GO:0046872">
    <property type="term" value="F:metal ion binding"/>
    <property type="evidence" value="ECO:0007669"/>
    <property type="project" value="UniProtKB-KW"/>
</dbReference>
<evidence type="ECO:0000256" key="5">
    <source>
        <dbReference type="PIRSR" id="PIRSR602640-2"/>
    </source>
</evidence>
<dbReference type="InterPro" id="IPR051288">
    <property type="entry name" value="Serum_paraoxonase/arylesterase"/>
</dbReference>
<feature type="binding site" evidence="5">
    <location>
        <position position="254"/>
    </location>
    <ligand>
        <name>Ca(2+)</name>
        <dbReference type="ChEBI" id="CHEBI:29108"/>
        <label>1</label>
        <note>catalytic</note>
    </ligand>
</feature>
<feature type="binding site" evidence="5">
    <location>
        <position position="51"/>
    </location>
    <ligand>
        <name>Ca(2+)</name>
        <dbReference type="ChEBI" id="CHEBI:29108"/>
        <label>1</label>
        <note>catalytic</note>
    </ligand>
</feature>
<feature type="binding site" evidence="5">
    <location>
        <position position="209"/>
    </location>
    <ligand>
        <name>Ca(2+)</name>
        <dbReference type="ChEBI" id="CHEBI:29108"/>
        <label>1</label>
        <note>catalytic</note>
    </ligand>
</feature>
<dbReference type="PANTHER" id="PTHR11799:SF12">
    <property type="entry name" value="PARAOXONASE-RELATED"/>
    <property type="match status" value="1"/>
</dbReference>
<dbReference type="EC" id="3.1.1.2" evidence="7"/>
<evidence type="ECO:0000256" key="2">
    <source>
        <dbReference type="ARBA" id="ARBA00022801"/>
    </source>
</evidence>
<comment type="caution">
    <text evidence="8">The sequence shown here is derived from an EMBL/GenBank/DDBJ whole genome shotgun (WGS) entry which is preliminary data.</text>
</comment>
<dbReference type="PRINTS" id="PR01785">
    <property type="entry name" value="PARAOXONASE"/>
</dbReference>
<comment type="cofactor">
    <cofactor evidence="5 7">
        <name>Ca(2+)</name>
        <dbReference type="ChEBI" id="CHEBI:29108"/>
    </cofactor>
    <text evidence="5 7">Binds 2 calcium ions per subunit.</text>
</comment>
<feature type="binding site" evidence="5">
    <location>
        <position position="156"/>
    </location>
    <ligand>
        <name>Ca(2+)</name>
        <dbReference type="ChEBI" id="CHEBI:29108"/>
        <label>1</label>
        <note>catalytic</note>
    </ligand>
</feature>
<evidence type="ECO:0000256" key="7">
    <source>
        <dbReference type="RuleBase" id="RU368025"/>
    </source>
</evidence>
<comment type="similarity">
    <text evidence="1 7">Belongs to the paraoxonase family.</text>
</comment>
<dbReference type="Gene3D" id="2.120.10.30">
    <property type="entry name" value="TolB, C-terminal domain"/>
    <property type="match status" value="1"/>
</dbReference>
<gene>
    <name evidence="8" type="ORF">OFUS_LOCUS16642</name>
</gene>
<organism evidence="8 9">
    <name type="scientific">Owenia fusiformis</name>
    <name type="common">Polychaete worm</name>
    <dbReference type="NCBI Taxonomy" id="6347"/>
    <lineage>
        <taxon>Eukaryota</taxon>
        <taxon>Metazoa</taxon>
        <taxon>Spiralia</taxon>
        <taxon>Lophotrochozoa</taxon>
        <taxon>Annelida</taxon>
        <taxon>Polychaeta</taxon>
        <taxon>Sedentaria</taxon>
        <taxon>Canalipalpata</taxon>
        <taxon>Sabellida</taxon>
        <taxon>Oweniida</taxon>
        <taxon>Oweniidae</taxon>
        <taxon>Owenia</taxon>
    </lineage>
</organism>
<sequence length="341" mass="37973">MYKTQGFIAVTAVLGYVLFQFAIRIGVHRTTVFPHFPGPCRSLPGIEYGSEDVETLPDGQAFISSGFKHNNKAAIFLFNFEQPDNPPIKLDIKGFPLGNLEPLGISIYVSDLGDIYLYVVNVKSPMNATIEKFQYDKAGLVHIKTLWDPNMGSINDIKVVGNDQFYYTNFNTFSTMIHDFWISNLWMKSVCFFNGKKSEVVVYGLRLANGINASPDGKHIILAEMGERSLNVYTRNSDNSLTKTDQLYIDCSPDNIDIDNTGDIWVGCFPSLTDLFPSPPSGAPVLKAQVLKFELQNGKLVNGKQILQDDRTTLKGSTIAVKYKEALLVGSHTNLAYCKLE</sequence>
<accession>A0A8J1U6N4</accession>
<dbReference type="PANTHER" id="PTHR11799">
    <property type="entry name" value="PARAOXONASE"/>
    <property type="match status" value="1"/>
</dbReference>
<feature type="disulfide bond" description="In form B" evidence="6">
    <location>
        <begin position="40"/>
        <end position="338"/>
    </location>
</feature>
<feature type="binding site" evidence="5">
    <location>
        <position position="52"/>
    </location>
    <ligand>
        <name>Ca(2+)</name>
        <dbReference type="ChEBI" id="CHEBI:29108"/>
        <label>1</label>
        <note>catalytic</note>
    </ligand>
</feature>
<reference evidence="8" key="1">
    <citation type="submission" date="2022-03" db="EMBL/GenBank/DDBJ databases">
        <authorList>
            <person name="Martin C."/>
        </authorList>
    </citation>
    <scope>NUCLEOTIDE SEQUENCE</scope>
</reference>
<dbReference type="GO" id="GO:0004064">
    <property type="term" value="F:arylesterase activity"/>
    <property type="evidence" value="ECO:0007669"/>
    <property type="project" value="UniProtKB-UniRule"/>
</dbReference>
<keyword evidence="3 6" id="KW-1015">Disulfide bond</keyword>
<evidence type="ECO:0000256" key="1">
    <source>
        <dbReference type="ARBA" id="ARBA00008595"/>
    </source>
</evidence>
<dbReference type="OrthoDB" id="423498at2759"/>
<evidence type="ECO:0000256" key="6">
    <source>
        <dbReference type="PIRSR" id="PIRSR602640-3"/>
    </source>
</evidence>
<dbReference type="SUPFAM" id="SSF63829">
    <property type="entry name" value="Calcium-dependent phosphotriesterase"/>
    <property type="match status" value="1"/>
</dbReference>
<evidence type="ECO:0000313" key="9">
    <source>
        <dbReference type="Proteomes" id="UP000749559"/>
    </source>
</evidence>
<dbReference type="AlphaFoldDB" id="A0A8J1U6N4"/>
<dbReference type="EMBL" id="CAIIXF020000008">
    <property type="protein sequence ID" value="CAH1791572.1"/>
    <property type="molecule type" value="Genomic_DNA"/>
</dbReference>
<feature type="binding site" evidence="5">
    <location>
        <position position="255"/>
    </location>
    <ligand>
        <name>Ca(2+)</name>
        <dbReference type="ChEBI" id="CHEBI:29108"/>
        <label>1</label>
        <note>catalytic</note>
    </ligand>
</feature>
<keyword evidence="4 7" id="KW-0325">Glycoprotein</keyword>